<dbReference type="Pfam" id="PF00211">
    <property type="entry name" value="Guanylate_cyc"/>
    <property type="match status" value="1"/>
</dbReference>
<dbReference type="Proteomes" id="UP000575083">
    <property type="component" value="Unassembled WGS sequence"/>
</dbReference>
<keyword evidence="4" id="KW-1185">Reference proteome</keyword>
<dbReference type="GO" id="GO:0009190">
    <property type="term" value="P:cyclic nucleotide biosynthetic process"/>
    <property type="evidence" value="ECO:0007669"/>
    <property type="project" value="InterPro"/>
</dbReference>
<comment type="caution">
    <text evidence="3">The sequence shown here is derived from an EMBL/GenBank/DDBJ whole genome shotgun (WGS) entry which is preliminary data.</text>
</comment>
<dbReference type="InterPro" id="IPR001054">
    <property type="entry name" value="A/G_cyclase"/>
</dbReference>
<dbReference type="Pfam" id="PF00498">
    <property type="entry name" value="FHA"/>
    <property type="match status" value="1"/>
</dbReference>
<dbReference type="PROSITE" id="PS50125">
    <property type="entry name" value="GUANYLATE_CYCLASE_2"/>
    <property type="match status" value="1"/>
</dbReference>
<dbReference type="CDD" id="cd00060">
    <property type="entry name" value="FHA"/>
    <property type="match status" value="1"/>
</dbReference>
<dbReference type="SUPFAM" id="SSF49879">
    <property type="entry name" value="SMAD/FHA domain"/>
    <property type="match status" value="1"/>
</dbReference>
<dbReference type="Gene3D" id="3.30.70.1230">
    <property type="entry name" value="Nucleotide cyclase"/>
    <property type="match status" value="1"/>
</dbReference>
<dbReference type="EMBL" id="JACHLK010000009">
    <property type="protein sequence ID" value="MBB6561634.1"/>
    <property type="molecule type" value="Genomic_DNA"/>
</dbReference>
<dbReference type="SMART" id="SM00240">
    <property type="entry name" value="FHA"/>
    <property type="match status" value="1"/>
</dbReference>
<evidence type="ECO:0000259" key="2">
    <source>
        <dbReference type="PROSITE" id="PS50125"/>
    </source>
</evidence>
<feature type="domain" description="Guanylate cyclase" evidence="2">
    <location>
        <begin position="6"/>
        <end position="121"/>
    </location>
</feature>
<dbReference type="InterPro" id="IPR050697">
    <property type="entry name" value="Adenylyl/Guanylyl_Cyclase_3/4"/>
</dbReference>
<dbReference type="InterPro" id="IPR029787">
    <property type="entry name" value="Nucleotide_cyclase"/>
</dbReference>
<reference evidence="3 4" key="1">
    <citation type="submission" date="2020-08" db="EMBL/GenBank/DDBJ databases">
        <title>Functional genomics of gut bacteria from endangered species of beetles.</title>
        <authorList>
            <person name="Carlos-Shanley C."/>
        </authorList>
    </citation>
    <scope>NUCLEOTIDE SEQUENCE [LARGE SCALE GENOMIC DNA]</scope>
    <source>
        <strain evidence="3 4">S00198</strain>
    </source>
</reference>
<proteinExistence type="predicted"/>
<sequence length="309" mass="33586">MTVLSTVVFADISGSTSLYETLGNERATEAVTQLTQWIADTIEGNAGRVVKKLGDGVLGIFGDAAGAVSAVAEMQRKHLTRLDRWPHPLRMDIRVGVASGEVVEVDGDCYGDAVNVASRLCERAGPSEIWATETAVLLAGAAASVWYRKLGVMEIRGKAETLMLYQVEWRLDEEPESLTMQSALVSNFSPVDSILGQIQFSWHGVDLSFSSADAPVHVGRATEMQLRINDPRVSRLHARIDWRNSGFVLTDMSSFGTWVRFEGSDSPVRLRRDACILHGTGEIALGVSFSEPTAPKMHFQVVGASVHLG</sequence>
<organism evidence="3 4">
    <name type="scientific">Acidovorax soli</name>
    <dbReference type="NCBI Taxonomy" id="592050"/>
    <lineage>
        <taxon>Bacteria</taxon>
        <taxon>Pseudomonadati</taxon>
        <taxon>Pseudomonadota</taxon>
        <taxon>Betaproteobacteria</taxon>
        <taxon>Burkholderiales</taxon>
        <taxon>Comamonadaceae</taxon>
        <taxon>Acidovorax</taxon>
    </lineage>
</organism>
<dbReference type="InterPro" id="IPR000253">
    <property type="entry name" value="FHA_dom"/>
</dbReference>
<dbReference type="PROSITE" id="PS50006">
    <property type="entry name" value="FHA_DOMAIN"/>
    <property type="match status" value="1"/>
</dbReference>
<dbReference type="InterPro" id="IPR008984">
    <property type="entry name" value="SMAD_FHA_dom_sf"/>
</dbReference>
<accession>A0A7X0PHE0</accession>
<dbReference type="Gene3D" id="2.60.200.20">
    <property type="match status" value="1"/>
</dbReference>
<dbReference type="CDD" id="cd07302">
    <property type="entry name" value="CHD"/>
    <property type="match status" value="1"/>
</dbReference>
<evidence type="ECO:0000259" key="1">
    <source>
        <dbReference type="PROSITE" id="PS50006"/>
    </source>
</evidence>
<feature type="domain" description="FHA" evidence="1">
    <location>
        <begin position="216"/>
        <end position="259"/>
    </location>
</feature>
<dbReference type="GO" id="GO:0035556">
    <property type="term" value="P:intracellular signal transduction"/>
    <property type="evidence" value="ECO:0007669"/>
    <property type="project" value="InterPro"/>
</dbReference>
<dbReference type="RefSeq" id="WP_184860859.1">
    <property type="nucleotide sequence ID" value="NZ_JACHLK010000009.1"/>
</dbReference>
<evidence type="ECO:0000313" key="3">
    <source>
        <dbReference type="EMBL" id="MBB6561634.1"/>
    </source>
</evidence>
<gene>
    <name evidence="3" type="ORF">HNP48_004328</name>
</gene>
<dbReference type="SUPFAM" id="SSF55073">
    <property type="entry name" value="Nucleotide cyclase"/>
    <property type="match status" value="1"/>
</dbReference>
<dbReference type="AlphaFoldDB" id="A0A7X0PHE0"/>
<dbReference type="GO" id="GO:0004016">
    <property type="term" value="F:adenylate cyclase activity"/>
    <property type="evidence" value="ECO:0007669"/>
    <property type="project" value="UniProtKB-ARBA"/>
</dbReference>
<dbReference type="PANTHER" id="PTHR43081:SF1">
    <property type="entry name" value="ADENYLATE CYCLASE, TERMINAL-DIFFERENTIATION SPECIFIC"/>
    <property type="match status" value="1"/>
</dbReference>
<evidence type="ECO:0000313" key="4">
    <source>
        <dbReference type="Proteomes" id="UP000575083"/>
    </source>
</evidence>
<dbReference type="PANTHER" id="PTHR43081">
    <property type="entry name" value="ADENYLATE CYCLASE, TERMINAL-DIFFERENTIATION SPECIFIC-RELATED"/>
    <property type="match status" value="1"/>
</dbReference>
<name>A0A7X0PHE0_9BURK</name>
<protein>
    <submittedName>
        <fullName evidence="3">Class 3 adenylate cyclase</fullName>
    </submittedName>
</protein>